<evidence type="ECO:0000313" key="4">
    <source>
        <dbReference type="Proteomes" id="UP000008743"/>
    </source>
</evidence>
<organism evidence="3 4">
    <name type="scientific">Capsaspora owczarzaki (strain ATCC 30864)</name>
    <dbReference type="NCBI Taxonomy" id="595528"/>
    <lineage>
        <taxon>Eukaryota</taxon>
        <taxon>Filasterea</taxon>
        <taxon>Capsaspora</taxon>
    </lineage>
</organism>
<protein>
    <submittedName>
        <fullName evidence="3">Uncharacterized protein</fullName>
    </submittedName>
</protein>
<dbReference type="EMBL" id="KE346369">
    <property type="protein sequence ID" value="KJE95590.1"/>
    <property type="molecule type" value="Genomic_DNA"/>
</dbReference>
<reference evidence="4" key="1">
    <citation type="submission" date="2011-02" db="EMBL/GenBank/DDBJ databases">
        <title>The Genome Sequence of Capsaspora owczarzaki ATCC 30864.</title>
        <authorList>
            <person name="Russ C."/>
            <person name="Cuomo C."/>
            <person name="Burger G."/>
            <person name="Gray M.W."/>
            <person name="Holland P.W.H."/>
            <person name="King N."/>
            <person name="Lang F.B.F."/>
            <person name="Roger A.J."/>
            <person name="Ruiz-Trillo I."/>
            <person name="Young S.K."/>
            <person name="Zeng Q."/>
            <person name="Gargeya S."/>
            <person name="Alvarado L."/>
            <person name="Berlin A."/>
            <person name="Chapman S.B."/>
            <person name="Chen Z."/>
            <person name="Freedman E."/>
            <person name="Gellesch M."/>
            <person name="Goldberg J."/>
            <person name="Griggs A."/>
            <person name="Gujja S."/>
            <person name="Heilman E."/>
            <person name="Heiman D."/>
            <person name="Howarth C."/>
            <person name="Mehta T."/>
            <person name="Neiman D."/>
            <person name="Pearson M."/>
            <person name="Roberts A."/>
            <person name="Saif S."/>
            <person name="Shea T."/>
            <person name="Shenoy N."/>
            <person name="Sisk P."/>
            <person name="Stolte C."/>
            <person name="Sykes S."/>
            <person name="White J."/>
            <person name="Yandava C."/>
            <person name="Haas B."/>
            <person name="Nusbaum C."/>
            <person name="Birren B."/>
        </authorList>
    </citation>
    <scope>NUCLEOTIDE SEQUENCE</scope>
    <source>
        <strain evidence="4">ATCC 30864</strain>
    </source>
</reference>
<dbReference type="Proteomes" id="UP000008743">
    <property type="component" value="Unassembled WGS sequence"/>
</dbReference>
<evidence type="ECO:0000313" key="3">
    <source>
        <dbReference type="EMBL" id="KJE95590.1"/>
    </source>
</evidence>
<keyword evidence="2" id="KW-0812">Transmembrane</keyword>
<keyword evidence="2" id="KW-1133">Transmembrane helix</keyword>
<evidence type="ECO:0000256" key="2">
    <source>
        <dbReference type="SAM" id="Phobius"/>
    </source>
</evidence>
<accession>A0A0D2WT92</accession>
<name>A0A0D2WT92_CAPO3</name>
<keyword evidence="4" id="KW-1185">Reference proteome</keyword>
<sequence>MVRILNGEIVQDNDPRLQQSTRSPSSSSSSSSSASSGSSRVASIHSTPTPSSASSSRGDRRQPQDQNQPAQPQQQQPERRSSLGDLLLPGGYLYAANMSVKQYIPAVQLGGGIVVEPLLLAIVAVSFLVDLKFGVAALLLAFVVATGM</sequence>
<keyword evidence="2" id="KW-0472">Membrane</keyword>
<feature type="transmembrane region" description="Helical" evidence="2">
    <location>
        <begin position="118"/>
        <end position="145"/>
    </location>
</feature>
<dbReference type="RefSeq" id="XP_004345618.1">
    <property type="nucleotide sequence ID" value="XM_004345568.2"/>
</dbReference>
<evidence type="ECO:0000256" key="1">
    <source>
        <dbReference type="SAM" id="MobiDB-lite"/>
    </source>
</evidence>
<feature type="compositionally biased region" description="Low complexity" evidence="1">
    <location>
        <begin position="64"/>
        <end position="76"/>
    </location>
</feature>
<dbReference type="InParanoid" id="A0A0D2WT92"/>
<dbReference type="AlphaFoldDB" id="A0A0D2WT92"/>
<feature type="compositionally biased region" description="Low complexity" evidence="1">
    <location>
        <begin position="20"/>
        <end position="56"/>
    </location>
</feature>
<gene>
    <name evidence="3" type="ORF">CAOG_006028</name>
</gene>
<proteinExistence type="predicted"/>
<feature type="region of interest" description="Disordered" evidence="1">
    <location>
        <begin position="1"/>
        <end position="84"/>
    </location>
</feature>